<name>W4VD42_9FIRM</name>
<dbReference type="EMBL" id="BAVR01000083">
    <property type="protein sequence ID" value="GAE90674.1"/>
    <property type="molecule type" value="Genomic_DNA"/>
</dbReference>
<evidence type="ECO:0000259" key="1">
    <source>
        <dbReference type="Pfam" id="PF18133"/>
    </source>
</evidence>
<protein>
    <submittedName>
        <fullName evidence="2">[FeFe]-hydrogenase maturation protein HydF</fullName>
    </submittedName>
</protein>
<dbReference type="AlphaFoldDB" id="W4VD42"/>
<dbReference type="Pfam" id="PF18133">
    <property type="entry name" value="HydF_tetramer"/>
    <property type="match status" value="1"/>
</dbReference>
<dbReference type="Proteomes" id="UP000019109">
    <property type="component" value="Unassembled WGS sequence"/>
</dbReference>
<dbReference type="InterPro" id="IPR040644">
    <property type="entry name" value="HydF_tetramer"/>
</dbReference>
<feature type="domain" description="Hydrogen maturase F tetramerization" evidence="1">
    <location>
        <begin position="2"/>
        <end position="53"/>
    </location>
</feature>
<organism evidence="2 3">
    <name type="scientific">Acetivibrio straminisolvens JCM 21531</name>
    <dbReference type="NCBI Taxonomy" id="1294263"/>
    <lineage>
        <taxon>Bacteria</taxon>
        <taxon>Bacillati</taxon>
        <taxon>Bacillota</taxon>
        <taxon>Clostridia</taxon>
        <taxon>Eubacteriales</taxon>
        <taxon>Oscillospiraceae</taxon>
        <taxon>Acetivibrio</taxon>
    </lineage>
</organism>
<proteinExistence type="predicted"/>
<dbReference type="STRING" id="1294263.JCM21531_4305"/>
<reference evidence="2" key="1">
    <citation type="journal article" date="2014" name="Genome Announc.">
        <title>Draft Genome Sequence of Clostridium straminisolvens Strain JCM 21531T, Isolated from a Cellulose-Degrading Bacterial Community.</title>
        <authorList>
            <person name="Yuki M."/>
            <person name="Oshima K."/>
            <person name="Suda W."/>
            <person name="Sakamoto M."/>
            <person name="Kitamura K."/>
            <person name="Iida T."/>
            <person name="Hattori M."/>
            <person name="Ohkuma M."/>
        </authorList>
    </citation>
    <scope>NUCLEOTIDE SEQUENCE [LARGE SCALE GENOMIC DNA]</scope>
    <source>
        <strain evidence="2">JCM 21531</strain>
    </source>
</reference>
<evidence type="ECO:0000313" key="3">
    <source>
        <dbReference type="Proteomes" id="UP000019109"/>
    </source>
</evidence>
<sequence length="63" mass="7348">MSRYKLIVHCGGCMLNEREMKYRYKYAVEQNVPITNYGILIAYIHGILKRSLAIFPDILAEIL</sequence>
<accession>W4VD42</accession>
<evidence type="ECO:0000313" key="2">
    <source>
        <dbReference type="EMBL" id="GAE90674.1"/>
    </source>
</evidence>
<dbReference type="Gene3D" id="3.40.50.11410">
    <property type="match status" value="1"/>
</dbReference>
<gene>
    <name evidence="2" type="ORF">JCM21531_4305</name>
</gene>
<keyword evidence="3" id="KW-1185">Reference proteome</keyword>
<comment type="caution">
    <text evidence="2">The sequence shown here is derived from an EMBL/GenBank/DDBJ whole genome shotgun (WGS) entry which is preliminary data.</text>
</comment>